<name>A0ABX5EBL6_NONUL</name>
<organism evidence="4 5">
    <name type="scientific">Nonlabens ulvanivorans</name>
    <name type="common">Persicivirga ulvanivorans</name>
    <dbReference type="NCBI Taxonomy" id="906888"/>
    <lineage>
        <taxon>Bacteria</taxon>
        <taxon>Pseudomonadati</taxon>
        <taxon>Bacteroidota</taxon>
        <taxon>Flavobacteriia</taxon>
        <taxon>Flavobacteriales</taxon>
        <taxon>Flavobacteriaceae</taxon>
        <taxon>Nonlabens</taxon>
    </lineage>
</organism>
<evidence type="ECO:0000313" key="5">
    <source>
        <dbReference type="Proteomes" id="UP000239997"/>
    </source>
</evidence>
<keyword evidence="5" id="KW-1185">Reference proteome</keyword>
<dbReference type="PIRSF" id="PIRSF018005">
    <property type="entry name" value="UCP018005"/>
    <property type="match status" value="1"/>
</dbReference>
<protein>
    <submittedName>
        <fullName evidence="4">Dimethylhistidine N-methyltransferase</fullName>
    </submittedName>
</protein>
<keyword evidence="1" id="KW-0489">Methyltransferase</keyword>
<dbReference type="InterPro" id="IPR019257">
    <property type="entry name" value="MeTrfase_dom"/>
</dbReference>
<evidence type="ECO:0000313" key="4">
    <source>
        <dbReference type="EMBL" id="PRX15645.1"/>
    </source>
</evidence>
<comment type="caution">
    <text evidence="4">The sequence shown here is derived from an EMBL/GenBank/DDBJ whole genome shotgun (WGS) entry which is preliminary data.</text>
</comment>
<dbReference type="SUPFAM" id="SSF53335">
    <property type="entry name" value="S-adenosyl-L-methionine-dependent methyltransferases"/>
    <property type="match status" value="1"/>
</dbReference>
<dbReference type="Pfam" id="PF10017">
    <property type="entry name" value="Methyltransf_33"/>
    <property type="match status" value="1"/>
</dbReference>
<evidence type="ECO:0000259" key="3">
    <source>
        <dbReference type="Pfam" id="PF10017"/>
    </source>
</evidence>
<reference evidence="4 5" key="1">
    <citation type="submission" date="2018-03" db="EMBL/GenBank/DDBJ databases">
        <title>Genomic Encyclopedia of Archaeal and Bacterial Type Strains, Phase II (KMG-II): from individual species to whole genera.</title>
        <authorList>
            <person name="Goeker M."/>
        </authorList>
    </citation>
    <scope>NUCLEOTIDE SEQUENCE [LARGE SCALE GENOMIC DNA]</scope>
    <source>
        <strain evidence="4 5">DSM 22727</strain>
    </source>
</reference>
<evidence type="ECO:0000256" key="1">
    <source>
        <dbReference type="ARBA" id="ARBA00022603"/>
    </source>
</evidence>
<dbReference type="InterPro" id="IPR017804">
    <property type="entry name" value="MeTrfase_EgtD-like"/>
</dbReference>
<feature type="domain" description="Histidine-specific methyltransferase SAM-dependent" evidence="3">
    <location>
        <begin position="24"/>
        <end position="330"/>
    </location>
</feature>
<dbReference type="InterPro" id="IPR029063">
    <property type="entry name" value="SAM-dependent_MTases_sf"/>
</dbReference>
<dbReference type="Gene3D" id="3.40.50.150">
    <property type="entry name" value="Vaccinia Virus protein VP39"/>
    <property type="match status" value="1"/>
</dbReference>
<gene>
    <name evidence="4" type="ORF">LY02_00866</name>
</gene>
<accession>A0ABX5EBL6</accession>
<evidence type="ECO:0000256" key="2">
    <source>
        <dbReference type="ARBA" id="ARBA00022679"/>
    </source>
</evidence>
<dbReference type="PANTHER" id="PTHR43397">
    <property type="entry name" value="ERGOTHIONEINE BIOSYNTHESIS PROTEIN 1"/>
    <property type="match status" value="1"/>
</dbReference>
<proteinExistence type="predicted"/>
<dbReference type="Proteomes" id="UP000239997">
    <property type="component" value="Unassembled WGS sequence"/>
</dbReference>
<sequence length="333" mass="38901">MAIYEFETRTIYMTKQEIFQLEFENHVTEGLKAFPKFLSSKYIYDDRGDELFQQIMALPEYYLTEAEYNIIDTHKDNLRKVFNTHGAFDLIELGAGDGKKTKVLLKELVTNKVDFTYIPIDISQHAIDDLTNSLTTLLPDLEVQGEQGTYFKVLERLATYNKRPKVIIVLGSNIGNLDHPQAIDFLIKIKDVMSDQDFLFMGFDQKKDPLTIQHAYADSQGVTQEFNRNLLHRINKEMDGDFPVNNFEHWESYDPETGTAKSYLIATEPCVVEIKKLQLKTTFKKWETIHCEISQKYDDDTVEWLANKSGLEIEKIYEDHQKLFKDYLFKIKK</sequence>
<dbReference type="InterPro" id="IPR051128">
    <property type="entry name" value="EgtD_Methyltrsf_superfamily"/>
</dbReference>
<keyword evidence="2" id="KW-0808">Transferase</keyword>
<dbReference type="EMBL" id="PVNA01000001">
    <property type="protein sequence ID" value="PRX15645.1"/>
    <property type="molecule type" value="Genomic_DNA"/>
</dbReference>
<dbReference type="PANTHER" id="PTHR43397:SF1">
    <property type="entry name" value="ERGOTHIONEINE BIOSYNTHESIS PROTEIN 1"/>
    <property type="match status" value="1"/>
</dbReference>